<dbReference type="OrthoDB" id="9804951at2"/>
<dbReference type="PROSITE" id="PS50113">
    <property type="entry name" value="PAC"/>
    <property type="match status" value="1"/>
</dbReference>
<dbReference type="InterPro" id="IPR001610">
    <property type="entry name" value="PAC"/>
</dbReference>
<dbReference type="Gene3D" id="3.20.20.450">
    <property type="entry name" value="EAL domain"/>
    <property type="match status" value="1"/>
</dbReference>
<dbReference type="InterPro" id="IPR001633">
    <property type="entry name" value="EAL_dom"/>
</dbReference>
<evidence type="ECO:0000259" key="2">
    <source>
        <dbReference type="PROSITE" id="PS50112"/>
    </source>
</evidence>
<dbReference type="Pfam" id="PF08447">
    <property type="entry name" value="PAS_3"/>
    <property type="match status" value="1"/>
</dbReference>
<dbReference type="InterPro" id="IPR052155">
    <property type="entry name" value="Biofilm_reg_signaling"/>
</dbReference>
<dbReference type="CDD" id="cd01949">
    <property type="entry name" value="GGDEF"/>
    <property type="match status" value="1"/>
</dbReference>
<evidence type="ECO:0000313" key="7">
    <source>
        <dbReference type="Proteomes" id="UP000198862"/>
    </source>
</evidence>
<feature type="domain" description="EAL" evidence="4">
    <location>
        <begin position="480"/>
        <end position="733"/>
    </location>
</feature>
<dbReference type="SMART" id="SM00052">
    <property type="entry name" value="EAL"/>
    <property type="match status" value="1"/>
</dbReference>
<dbReference type="Pfam" id="PF13426">
    <property type="entry name" value="PAS_9"/>
    <property type="match status" value="1"/>
</dbReference>
<dbReference type="SMART" id="SM00086">
    <property type="entry name" value="PAC"/>
    <property type="match status" value="2"/>
</dbReference>
<dbReference type="InterPro" id="IPR000700">
    <property type="entry name" value="PAS-assoc_C"/>
</dbReference>
<dbReference type="InterPro" id="IPR013655">
    <property type="entry name" value="PAS_fold_3"/>
</dbReference>
<dbReference type="Gene3D" id="3.30.70.270">
    <property type="match status" value="1"/>
</dbReference>
<dbReference type="NCBIfam" id="TIGR00254">
    <property type="entry name" value="GGDEF"/>
    <property type="match status" value="1"/>
</dbReference>
<dbReference type="Proteomes" id="UP000198862">
    <property type="component" value="Unassembled WGS sequence"/>
</dbReference>
<proteinExistence type="predicted"/>
<dbReference type="NCBIfam" id="TIGR00229">
    <property type="entry name" value="sensory_box"/>
    <property type="match status" value="1"/>
</dbReference>
<name>A0A1I1PLY4_9GAMM</name>
<dbReference type="SUPFAM" id="SSF55073">
    <property type="entry name" value="Nucleotide cyclase"/>
    <property type="match status" value="1"/>
</dbReference>
<feature type="domain" description="PAS" evidence="2">
    <location>
        <begin position="189"/>
        <end position="234"/>
    </location>
</feature>
<evidence type="ECO:0000259" key="4">
    <source>
        <dbReference type="PROSITE" id="PS50883"/>
    </source>
</evidence>
<dbReference type="InterPro" id="IPR035965">
    <property type="entry name" value="PAS-like_dom_sf"/>
</dbReference>
<sequence>MLTKTNKILKLSLQLIFLFSSYSVVGHEANYAESAAAIPILFMAVLLPIALLGIYKLKKSKKELKRSEERLKSSLVGSGDTLWDWNIATGEMIRMNDGQFIEQDANVTTPPNRKHIHPKDLPKVDLLLKQHFSGHTAFFEASYRTKDNLNQWRWVLDRGKVIEHTPNLKPKRMTGTIKDISRIKSTEEHLNLFAKCIENLSDPIAIYDKSFNFVEINPSFLKTFGGTKSKYIGKRFSLHGYKDTYIEKLKKLLADKGHWQQELKLPNQKNTLIPIDMSIDIVKNKSGQVTNFIVLYSDISERKQAEFELQKLSNRDRLTGLPNRNAFFNNLKKLVDQRTHLALLVFDLDNFKKINDSLGHQLGDMLLCRLANRLSKITRQQDSIYRLGGDEFGLVMTNTNDIHTITRTAKEFLAEIVKPLHMAGHELVITSSTGIVLFPEDGNSPEVLLKNADTAMYHAKEQGNRYLFFNDTMNKQAVKRLQIENLMRYGLKEDQFCVFYQPKMNLKTGELMGMEALVRFITPKKGLISPVQFIPIAEETGQIIEIGEVVLDKACRDVKKWLDKGLFDGRVAVNLSAKQFSLPDLTHRIDKILQKHNLPSYFLELEITEGTVMDDPKDAINIMKALSARGIHLAMDDFGTGYSSLALLKEFPLNTLKIDKAFIDDIGSKRGRNMVDSIVTIAHNLDLDVVAEGVEYSEQIDILNELNCEILQGYHYSKPLSAEQFETFLEKQKGVGKSKLSLVNL</sequence>
<feature type="domain" description="PAC" evidence="3">
    <location>
        <begin position="259"/>
        <end position="311"/>
    </location>
</feature>
<feature type="domain" description="GGDEF" evidence="5">
    <location>
        <begin position="339"/>
        <end position="472"/>
    </location>
</feature>
<dbReference type="InterPro" id="IPR035919">
    <property type="entry name" value="EAL_sf"/>
</dbReference>
<dbReference type="SMART" id="SM00267">
    <property type="entry name" value="GGDEF"/>
    <property type="match status" value="1"/>
</dbReference>
<evidence type="ECO:0000256" key="1">
    <source>
        <dbReference type="SAM" id="Phobius"/>
    </source>
</evidence>
<dbReference type="EMBL" id="FOLO01000033">
    <property type="protein sequence ID" value="SFD10801.1"/>
    <property type="molecule type" value="Genomic_DNA"/>
</dbReference>
<dbReference type="PROSITE" id="PS50887">
    <property type="entry name" value="GGDEF"/>
    <property type="match status" value="1"/>
</dbReference>
<keyword evidence="1" id="KW-0472">Membrane</keyword>
<reference evidence="6 7" key="1">
    <citation type="submission" date="2016-10" db="EMBL/GenBank/DDBJ databases">
        <authorList>
            <person name="de Groot N.N."/>
        </authorList>
    </citation>
    <scope>NUCLEOTIDE SEQUENCE [LARGE SCALE GENOMIC DNA]</scope>
    <source>
        <strain evidence="6 7">DSM 6059</strain>
    </source>
</reference>
<dbReference type="SUPFAM" id="SSF141868">
    <property type="entry name" value="EAL domain-like"/>
    <property type="match status" value="1"/>
</dbReference>
<keyword evidence="1" id="KW-1133">Transmembrane helix</keyword>
<dbReference type="STRING" id="1123010.SAMN02745724_03501"/>
<dbReference type="Gene3D" id="3.30.450.20">
    <property type="entry name" value="PAS domain"/>
    <property type="match status" value="2"/>
</dbReference>
<dbReference type="RefSeq" id="WP_091987322.1">
    <property type="nucleotide sequence ID" value="NZ_FOLO01000033.1"/>
</dbReference>
<dbReference type="InterPro" id="IPR000014">
    <property type="entry name" value="PAS"/>
</dbReference>
<dbReference type="Pfam" id="PF00990">
    <property type="entry name" value="GGDEF"/>
    <property type="match status" value="1"/>
</dbReference>
<keyword evidence="7" id="KW-1185">Reference proteome</keyword>
<dbReference type="CDD" id="cd00130">
    <property type="entry name" value="PAS"/>
    <property type="match status" value="1"/>
</dbReference>
<accession>A0A1I1PLY4</accession>
<dbReference type="PROSITE" id="PS50883">
    <property type="entry name" value="EAL"/>
    <property type="match status" value="1"/>
</dbReference>
<gene>
    <name evidence="6" type="ORF">SAMN02745724_03501</name>
</gene>
<dbReference type="PANTHER" id="PTHR44757:SF2">
    <property type="entry name" value="BIOFILM ARCHITECTURE MAINTENANCE PROTEIN MBAA"/>
    <property type="match status" value="1"/>
</dbReference>
<protein>
    <submittedName>
        <fullName evidence="6">Diguanylate cyclase/phosphodiesterase</fullName>
    </submittedName>
</protein>
<dbReference type="CDD" id="cd01948">
    <property type="entry name" value="EAL"/>
    <property type="match status" value="1"/>
</dbReference>
<dbReference type="AlphaFoldDB" id="A0A1I1PLY4"/>
<dbReference type="Pfam" id="PF00563">
    <property type="entry name" value="EAL"/>
    <property type="match status" value="1"/>
</dbReference>
<evidence type="ECO:0000313" key="6">
    <source>
        <dbReference type="EMBL" id="SFD10801.1"/>
    </source>
</evidence>
<dbReference type="InterPro" id="IPR000160">
    <property type="entry name" value="GGDEF_dom"/>
</dbReference>
<evidence type="ECO:0000259" key="5">
    <source>
        <dbReference type="PROSITE" id="PS50887"/>
    </source>
</evidence>
<dbReference type="PROSITE" id="PS50112">
    <property type="entry name" value="PAS"/>
    <property type="match status" value="1"/>
</dbReference>
<evidence type="ECO:0000259" key="3">
    <source>
        <dbReference type="PROSITE" id="PS50113"/>
    </source>
</evidence>
<dbReference type="InterPro" id="IPR043128">
    <property type="entry name" value="Rev_trsase/Diguanyl_cyclase"/>
</dbReference>
<dbReference type="SUPFAM" id="SSF55785">
    <property type="entry name" value="PYP-like sensor domain (PAS domain)"/>
    <property type="match status" value="2"/>
</dbReference>
<keyword evidence="1" id="KW-0812">Transmembrane</keyword>
<feature type="transmembrane region" description="Helical" evidence="1">
    <location>
        <begin position="36"/>
        <end position="57"/>
    </location>
</feature>
<organism evidence="6 7">
    <name type="scientific">Pseudoalteromonas denitrificans DSM 6059</name>
    <dbReference type="NCBI Taxonomy" id="1123010"/>
    <lineage>
        <taxon>Bacteria</taxon>
        <taxon>Pseudomonadati</taxon>
        <taxon>Pseudomonadota</taxon>
        <taxon>Gammaproteobacteria</taxon>
        <taxon>Alteromonadales</taxon>
        <taxon>Pseudoalteromonadaceae</taxon>
        <taxon>Pseudoalteromonas</taxon>
    </lineage>
</organism>
<dbReference type="PANTHER" id="PTHR44757">
    <property type="entry name" value="DIGUANYLATE CYCLASE DGCP"/>
    <property type="match status" value="1"/>
</dbReference>
<dbReference type="InterPro" id="IPR029787">
    <property type="entry name" value="Nucleotide_cyclase"/>
</dbReference>